<dbReference type="EMBL" id="UZAD01003610">
    <property type="protein sequence ID" value="VDN86510.1"/>
    <property type="molecule type" value="Genomic_DNA"/>
</dbReference>
<dbReference type="WBParaSite" id="BPAG_0000536101-mRNA-1">
    <property type="protein sequence ID" value="BPAG_0000536101-mRNA-1"/>
    <property type="gene ID" value="BPAG_0000536101"/>
</dbReference>
<protein>
    <submittedName>
        <fullName evidence="4">DUF3402 domain-containing protein</fullName>
    </submittedName>
</protein>
<accession>A0A0N4TAX4</accession>
<dbReference type="Proteomes" id="UP000278627">
    <property type="component" value="Unassembled WGS sequence"/>
</dbReference>
<keyword evidence="3" id="KW-1185">Reference proteome</keyword>
<dbReference type="AlphaFoldDB" id="A0A0N4TAX4"/>
<evidence type="ECO:0000313" key="2">
    <source>
        <dbReference type="EMBL" id="VDN86510.1"/>
    </source>
</evidence>
<dbReference type="STRING" id="6280.A0A0N4TAX4"/>
<dbReference type="PANTHER" id="PTHR13239">
    <property type="entry name" value="PROTEIN REQUIRED FOR HYPHAL ANASTOMOSIS HAM-2"/>
    <property type="match status" value="1"/>
</dbReference>
<evidence type="ECO:0000259" key="1">
    <source>
        <dbReference type="Pfam" id="PF11882"/>
    </source>
</evidence>
<reference evidence="2 3" key="2">
    <citation type="submission" date="2018-11" db="EMBL/GenBank/DDBJ databases">
        <authorList>
            <consortium name="Pathogen Informatics"/>
        </authorList>
    </citation>
    <scope>NUCLEOTIDE SEQUENCE [LARGE SCALE GENOMIC DNA]</scope>
</reference>
<evidence type="ECO:0000313" key="4">
    <source>
        <dbReference type="WBParaSite" id="BPAG_0000536101-mRNA-1"/>
    </source>
</evidence>
<gene>
    <name evidence="2" type="ORF">BPAG_LOCUS5324</name>
</gene>
<reference evidence="4" key="1">
    <citation type="submission" date="2017-02" db="UniProtKB">
        <authorList>
            <consortium name="WormBaseParasite"/>
        </authorList>
    </citation>
    <scope>IDENTIFICATION</scope>
</reference>
<dbReference type="GO" id="GO:0005829">
    <property type="term" value="C:cytosol"/>
    <property type="evidence" value="ECO:0007669"/>
    <property type="project" value="TreeGrafter"/>
</dbReference>
<dbReference type="InterPro" id="IPR021819">
    <property type="entry name" value="Far11/STRP_C"/>
</dbReference>
<evidence type="ECO:0000313" key="3">
    <source>
        <dbReference type="Proteomes" id="UP000278627"/>
    </source>
</evidence>
<proteinExistence type="predicted"/>
<feature type="domain" description="Far11/STRP C-terminal" evidence="1">
    <location>
        <begin position="198"/>
        <end position="313"/>
    </location>
</feature>
<dbReference type="PANTHER" id="PTHR13239:SF4">
    <property type="entry name" value="AT25231P"/>
    <property type="match status" value="1"/>
</dbReference>
<organism evidence="4">
    <name type="scientific">Brugia pahangi</name>
    <name type="common">Filarial nematode worm</name>
    <dbReference type="NCBI Taxonomy" id="6280"/>
    <lineage>
        <taxon>Eukaryota</taxon>
        <taxon>Metazoa</taxon>
        <taxon>Ecdysozoa</taxon>
        <taxon>Nematoda</taxon>
        <taxon>Chromadorea</taxon>
        <taxon>Rhabditida</taxon>
        <taxon>Spirurina</taxon>
        <taxon>Spiruromorpha</taxon>
        <taxon>Filarioidea</taxon>
        <taxon>Onchocercidae</taxon>
        <taxon>Brugia</taxon>
    </lineage>
</organism>
<name>A0A0N4TAX4_BRUPA</name>
<dbReference type="GO" id="GO:0007010">
    <property type="term" value="P:cytoskeleton organization"/>
    <property type="evidence" value="ECO:0007669"/>
    <property type="project" value="TreeGrafter"/>
</dbReference>
<dbReference type="Pfam" id="PF11882">
    <property type="entry name" value="DUF3402"/>
    <property type="match status" value="1"/>
</dbReference>
<sequence length="322" mass="36771">GVVRPKRTLHPSARLICRQFARTTSGSLEDKNDAELDKIEAEYAEVDQTAVDLSLPNKNGNDLSYSIIEESSQIPKEFVISNHYHYNQCEIVLAINILAPTLAKEEIPYMRSKLSRPNPLMRSSHTDDHTPVAGTPPPIDILFRTSLPWNSKVREEDIEAFLQCERMKFLHYRLPNDSTTVFGLPLPIQKSVQALRRHIYISLGELQANREKELNRYMFSQRETNIPMNSAEKLYRMMLPNLSQYIIALLKVLLAAAPSSKAKSEAINILSDVLTPETNKEVLSNSLNLDSSLSNILEQSVRIAIDVNRHKEVFYFYLYLLK</sequence>
<dbReference type="InterPro" id="IPR040185">
    <property type="entry name" value="Far11/STRP"/>
</dbReference>